<dbReference type="GO" id="GO:0016787">
    <property type="term" value="F:hydrolase activity"/>
    <property type="evidence" value="ECO:0007669"/>
    <property type="project" value="UniProtKB-KW"/>
</dbReference>
<dbReference type="PIRSF" id="PIRSF018267">
    <property type="entry name" value="VSR_endonuc"/>
    <property type="match status" value="1"/>
</dbReference>
<name>A0A502BWC5_9GAMM</name>
<dbReference type="GO" id="GO:0004519">
    <property type="term" value="F:endonuclease activity"/>
    <property type="evidence" value="ECO:0007669"/>
    <property type="project" value="UniProtKB-KW"/>
</dbReference>
<evidence type="ECO:0000256" key="2">
    <source>
        <dbReference type="ARBA" id="ARBA00022759"/>
    </source>
</evidence>
<keyword evidence="2 6" id="KW-0255">Endonuclease</keyword>
<evidence type="ECO:0000256" key="3">
    <source>
        <dbReference type="ARBA" id="ARBA00022763"/>
    </source>
</evidence>
<dbReference type="InterPro" id="IPR011335">
    <property type="entry name" value="Restrct_endonuc-II-like"/>
</dbReference>
<dbReference type="Proteomes" id="UP000319486">
    <property type="component" value="Unassembled WGS sequence"/>
</dbReference>
<dbReference type="EC" id="3.1.-.-" evidence="6"/>
<dbReference type="NCBIfam" id="TIGR00632">
    <property type="entry name" value="vsr"/>
    <property type="match status" value="1"/>
</dbReference>
<organism evidence="7 8">
    <name type="scientific">Rhodanobacter glycinis</name>
    <dbReference type="NCBI Taxonomy" id="582702"/>
    <lineage>
        <taxon>Bacteria</taxon>
        <taxon>Pseudomonadati</taxon>
        <taxon>Pseudomonadota</taxon>
        <taxon>Gammaproteobacteria</taxon>
        <taxon>Lysobacterales</taxon>
        <taxon>Rhodanobacteraceae</taxon>
        <taxon>Rhodanobacter</taxon>
    </lineage>
</organism>
<evidence type="ECO:0000256" key="5">
    <source>
        <dbReference type="ARBA" id="ARBA00023204"/>
    </source>
</evidence>
<dbReference type="GO" id="GO:0006298">
    <property type="term" value="P:mismatch repair"/>
    <property type="evidence" value="ECO:0007669"/>
    <property type="project" value="UniProtKB-UniRule"/>
</dbReference>
<evidence type="ECO:0000256" key="6">
    <source>
        <dbReference type="PIRNR" id="PIRNR018267"/>
    </source>
</evidence>
<reference evidence="7 8" key="1">
    <citation type="journal article" date="2019" name="Environ. Microbiol.">
        <title>Species interactions and distinct microbial communities in high Arctic permafrost affected cryosols are associated with the CH4 and CO2 gas fluxes.</title>
        <authorList>
            <person name="Altshuler I."/>
            <person name="Hamel J."/>
            <person name="Turney S."/>
            <person name="Magnuson E."/>
            <person name="Levesque R."/>
            <person name="Greer C."/>
            <person name="Whyte L.G."/>
        </authorList>
    </citation>
    <scope>NUCLEOTIDE SEQUENCE [LARGE SCALE GENOMIC DNA]</scope>
    <source>
        <strain evidence="7 8">S13Y</strain>
    </source>
</reference>
<evidence type="ECO:0000256" key="1">
    <source>
        <dbReference type="ARBA" id="ARBA00022722"/>
    </source>
</evidence>
<comment type="similarity">
    <text evidence="6">Belongs to the vsr family.</text>
</comment>
<dbReference type="EMBL" id="RCZO01000016">
    <property type="protein sequence ID" value="TPG04001.1"/>
    <property type="molecule type" value="Genomic_DNA"/>
</dbReference>
<keyword evidence="3 6" id="KW-0227">DNA damage</keyword>
<keyword evidence="1 6" id="KW-0540">Nuclease</keyword>
<keyword evidence="8" id="KW-1185">Reference proteome</keyword>
<evidence type="ECO:0000313" key="7">
    <source>
        <dbReference type="EMBL" id="TPG04001.1"/>
    </source>
</evidence>
<proteinExistence type="inferred from homology"/>
<dbReference type="CDD" id="cd00221">
    <property type="entry name" value="Vsr"/>
    <property type="match status" value="1"/>
</dbReference>
<keyword evidence="4 6" id="KW-0378">Hydrolase</keyword>
<evidence type="ECO:0000256" key="4">
    <source>
        <dbReference type="ARBA" id="ARBA00022801"/>
    </source>
</evidence>
<sequence>MTDRVTIEKRSEIMRAVRGKDTGPEMIVRSAAHRLGLRFRLHDSRLPGRPDMVLRRWKTVIFINGCYWHRHRGCRKTTTPKSKTEFWNAKFLSNQERDRRNYRELTDLGWRVVVLWQCEVASIAHATDLLRTLFKQEG</sequence>
<comment type="function">
    <text evidence="6">May nick specific sequences that contain T:G mispairs resulting from m5C-deamination.</text>
</comment>
<dbReference type="SUPFAM" id="SSF52980">
    <property type="entry name" value="Restriction endonuclease-like"/>
    <property type="match status" value="1"/>
</dbReference>
<gene>
    <name evidence="7" type="primary">vsr</name>
    <name evidence="7" type="ORF">EAH88_18780</name>
</gene>
<protein>
    <recommendedName>
        <fullName evidence="6">Very short patch repair endonuclease</fullName>
        <ecNumber evidence="6">3.1.-.-</ecNumber>
    </recommendedName>
</protein>
<dbReference type="InterPro" id="IPR004603">
    <property type="entry name" value="DNA_mismatch_endonuc_vsr"/>
</dbReference>
<comment type="caution">
    <text evidence="7">The sequence shown here is derived from an EMBL/GenBank/DDBJ whole genome shotgun (WGS) entry which is preliminary data.</text>
</comment>
<dbReference type="Pfam" id="PF03852">
    <property type="entry name" value="Vsr"/>
    <property type="match status" value="1"/>
</dbReference>
<dbReference type="AlphaFoldDB" id="A0A502BWC5"/>
<dbReference type="RefSeq" id="WP_140656288.1">
    <property type="nucleotide sequence ID" value="NZ_RCZO01000016.1"/>
</dbReference>
<keyword evidence="5 6" id="KW-0234">DNA repair</keyword>
<evidence type="ECO:0000313" key="8">
    <source>
        <dbReference type="Proteomes" id="UP000319486"/>
    </source>
</evidence>
<accession>A0A502BWC5</accession>
<dbReference type="Gene3D" id="3.40.960.10">
    <property type="entry name" value="VSR Endonuclease"/>
    <property type="match status" value="1"/>
</dbReference>